<dbReference type="GO" id="GO:0004674">
    <property type="term" value="F:protein serine/threonine kinase activity"/>
    <property type="evidence" value="ECO:0007669"/>
    <property type="project" value="UniProtKB-KW"/>
</dbReference>
<evidence type="ECO:0000256" key="2">
    <source>
        <dbReference type="ARBA" id="ARBA00022679"/>
    </source>
</evidence>
<dbReference type="InterPro" id="IPR000719">
    <property type="entry name" value="Prot_kinase_dom"/>
</dbReference>
<dbReference type="FunFam" id="1.10.510.10:FF:000142">
    <property type="entry name" value="Octicosapeptide/phox/Bem1p domain kinase superfamily protein"/>
    <property type="match status" value="1"/>
</dbReference>
<dbReference type="Gene3D" id="1.10.510.10">
    <property type="entry name" value="Transferase(Phosphotransferase) domain 1"/>
    <property type="match status" value="1"/>
</dbReference>
<dbReference type="InterPro" id="IPR017441">
    <property type="entry name" value="Protein_kinase_ATP_BS"/>
</dbReference>
<feature type="domain" description="Protein kinase" evidence="8">
    <location>
        <begin position="14"/>
        <end position="294"/>
    </location>
</feature>
<keyword evidence="3 6" id="KW-0547">Nucleotide-binding</keyword>
<evidence type="ECO:0000256" key="4">
    <source>
        <dbReference type="ARBA" id="ARBA00022777"/>
    </source>
</evidence>
<accession>A0AA88WAE5</accession>
<dbReference type="PRINTS" id="PR00109">
    <property type="entry name" value="TYRKINASE"/>
</dbReference>
<keyword evidence="1 7" id="KW-0723">Serine/threonine-protein kinase</keyword>
<feature type="binding site" evidence="6">
    <location>
        <position position="45"/>
    </location>
    <ligand>
        <name>ATP</name>
        <dbReference type="ChEBI" id="CHEBI:30616"/>
    </ligand>
</feature>
<gene>
    <name evidence="9" type="ORF">RJ639_045959</name>
</gene>
<reference evidence="9" key="1">
    <citation type="submission" date="2022-12" db="EMBL/GenBank/DDBJ databases">
        <title>Draft genome assemblies for two species of Escallonia (Escalloniales).</title>
        <authorList>
            <person name="Chanderbali A."/>
            <person name="Dervinis C."/>
            <person name="Anghel I."/>
            <person name="Soltis D."/>
            <person name="Soltis P."/>
            <person name="Zapata F."/>
        </authorList>
    </citation>
    <scope>NUCLEOTIDE SEQUENCE</scope>
    <source>
        <strain evidence="9">UCBG64.0493</strain>
        <tissue evidence="9">Leaf</tissue>
    </source>
</reference>
<organism evidence="9 10">
    <name type="scientific">Escallonia herrerae</name>
    <dbReference type="NCBI Taxonomy" id="1293975"/>
    <lineage>
        <taxon>Eukaryota</taxon>
        <taxon>Viridiplantae</taxon>
        <taxon>Streptophyta</taxon>
        <taxon>Embryophyta</taxon>
        <taxon>Tracheophyta</taxon>
        <taxon>Spermatophyta</taxon>
        <taxon>Magnoliopsida</taxon>
        <taxon>eudicotyledons</taxon>
        <taxon>Gunneridae</taxon>
        <taxon>Pentapetalae</taxon>
        <taxon>asterids</taxon>
        <taxon>campanulids</taxon>
        <taxon>Escalloniales</taxon>
        <taxon>Escalloniaceae</taxon>
        <taxon>Escallonia</taxon>
    </lineage>
</organism>
<dbReference type="PANTHER" id="PTHR23257">
    <property type="entry name" value="SERINE-THREONINE PROTEIN KINASE"/>
    <property type="match status" value="1"/>
</dbReference>
<dbReference type="PROSITE" id="PS50011">
    <property type="entry name" value="PROTEIN_KINASE_DOM"/>
    <property type="match status" value="1"/>
</dbReference>
<comment type="similarity">
    <text evidence="7">Belongs to the protein kinase superfamily.</text>
</comment>
<dbReference type="AlphaFoldDB" id="A0AA88WAE5"/>
<dbReference type="InterPro" id="IPR008271">
    <property type="entry name" value="Ser/Thr_kinase_AS"/>
</dbReference>
<keyword evidence="10" id="KW-1185">Reference proteome</keyword>
<dbReference type="FunFam" id="3.30.200.20:FF:000081">
    <property type="entry name" value="Octicosapeptide/phox/Bem1p domain kinase superfamily protein"/>
    <property type="match status" value="1"/>
</dbReference>
<keyword evidence="5 6" id="KW-0067">ATP-binding</keyword>
<keyword evidence="4" id="KW-0418">Kinase</keyword>
<dbReference type="GO" id="GO:0005737">
    <property type="term" value="C:cytoplasm"/>
    <property type="evidence" value="ECO:0007669"/>
    <property type="project" value="TreeGrafter"/>
</dbReference>
<dbReference type="CDD" id="cd13999">
    <property type="entry name" value="STKc_MAP3K-like"/>
    <property type="match status" value="1"/>
</dbReference>
<dbReference type="PROSITE" id="PS00107">
    <property type="entry name" value="PROTEIN_KINASE_ATP"/>
    <property type="match status" value="1"/>
</dbReference>
<dbReference type="InterPro" id="IPR001245">
    <property type="entry name" value="Ser-Thr/Tyr_kinase_cat_dom"/>
</dbReference>
<keyword evidence="2" id="KW-0808">Transferase</keyword>
<dbReference type="PIRSF" id="PIRSF000654">
    <property type="entry name" value="Integrin-linked_kinase"/>
    <property type="match status" value="1"/>
</dbReference>
<evidence type="ECO:0000313" key="9">
    <source>
        <dbReference type="EMBL" id="KAK3022869.1"/>
    </source>
</evidence>
<evidence type="ECO:0000259" key="8">
    <source>
        <dbReference type="PROSITE" id="PS50011"/>
    </source>
</evidence>
<dbReference type="SUPFAM" id="SSF56112">
    <property type="entry name" value="Protein kinase-like (PK-like)"/>
    <property type="match status" value="1"/>
</dbReference>
<dbReference type="PANTHER" id="PTHR23257:SF792">
    <property type="entry name" value="PROTEIN KINASE DOMAIN-CONTAINING PROTEIN"/>
    <property type="match status" value="1"/>
</dbReference>
<evidence type="ECO:0000313" key="10">
    <source>
        <dbReference type="Proteomes" id="UP001188597"/>
    </source>
</evidence>
<dbReference type="Pfam" id="PF07714">
    <property type="entry name" value="PK_Tyr_Ser-Thr"/>
    <property type="match status" value="1"/>
</dbReference>
<dbReference type="Gene3D" id="3.30.200.20">
    <property type="entry name" value="Phosphorylase Kinase, domain 1"/>
    <property type="match status" value="1"/>
</dbReference>
<evidence type="ECO:0000256" key="6">
    <source>
        <dbReference type="PROSITE-ProRule" id="PRU10141"/>
    </source>
</evidence>
<proteinExistence type="inferred from homology"/>
<dbReference type="EMBL" id="JAVXUP010000687">
    <property type="protein sequence ID" value="KAK3022869.1"/>
    <property type="molecule type" value="Genomic_DNA"/>
</dbReference>
<dbReference type="SMART" id="SM00220">
    <property type="entry name" value="S_TKc"/>
    <property type="match status" value="1"/>
</dbReference>
<evidence type="ECO:0000256" key="1">
    <source>
        <dbReference type="ARBA" id="ARBA00022527"/>
    </source>
</evidence>
<dbReference type="GO" id="GO:0005524">
    <property type="term" value="F:ATP binding"/>
    <property type="evidence" value="ECO:0007669"/>
    <property type="project" value="UniProtKB-UniRule"/>
</dbReference>
<dbReference type="PROSITE" id="PS00108">
    <property type="entry name" value="PROTEIN_KINASE_ST"/>
    <property type="match status" value="1"/>
</dbReference>
<comment type="caution">
    <text evidence="9">The sequence shown here is derived from an EMBL/GenBank/DDBJ whole genome shotgun (WGS) entry which is preliminary data.</text>
</comment>
<dbReference type="Proteomes" id="UP001188597">
    <property type="component" value="Unassembled WGS sequence"/>
</dbReference>
<evidence type="ECO:0000256" key="7">
    <source>
        <dbReference type="RuleBase" id="RU000304"/>
    </source>
</evidence>
<evidence type="ECO:0000256" key="3">
    <source>
        <dbReference type="ARBA" id="ARBA00022741"/>
    </source>
</evidence>
<evidence type="ECO:0000256" key="5">
    <source>
        <dbReference type="ARBA" id="ARBA00022840"/>
    </source>
</evidence>
<dbReference type="InterPro" id="IPR011009">
    <property type="entry name" value="Kinase-like_dom_sf"/>
</dbReference>
<dbReference type="InterPro" id="IPR050167">
    <property type="entry name" value="Ser_Thr_protein_kinase"/>
</dbReference>
<sequence>MLGHYVQTIRIADLEELQELGSGTFGTVYHGRWRGTDVAIKRIKKSCFAGRLSEQERLTKDFWREAQILSKLHHPNVVAFYGVVPDGPGGTLATVTEFMVNGSLRHVLLRKGRALDRRKKLLIARDAAFGMEYLHLKNIVHFDLKCDNLLVNLGDPQRPICKVGDFGLSRIKRNTLVSGGVRGTLPWMAPELLNGSSSRVSEKVDVFSFGIALWEILTGEEPYANMHCGAIIGGIVSNTLRPPIPERCDAEWRKLMEECWSPDPAARPSFTMITDRLRVMSMALQPKRYNQEFVAAFADRRRRFTQGNLQILDP</sequence>
<dbReference type="GO" id="GO:0007165">
    <property type="term" value="P:signal transduction"/>
    <property type="evidence" value="ECO:0007669"/>
    <property type="project" value="TreeGrafter"/>
</dbReference>
<protein>
    <recommendedName>
        <fullName evidence="8">Protein kinase domain-containing protein</fullName>
    </recommendedName>
</protein>
<name>A0AA88WAE5_9ASTE</name>